<keyword evidence="4 10" id="KW-0547">Nucleotide-binding</keyword>
<organism evidence="12 13">
    <name type="scientific">Komagataeibacter swingsii</name>
    <dbReference type="NCBI Taxonomy" id="215220"/>
    <lineage>
        <taxon>Bacteria</taxon>
        <taxon>Pseudomonadati</taxon>
        <taxon>Pseudomonadota</taxon>
        <taxon>Alphaproteobacteria</taxon>
        <taxon>Acetobacterales</taxon>
        <taxon>Acetobacteraceae</taxon>
        <taxon>Komagataeibacter</taxon>
    </lineage>
</organism>
<dbReference type="GO" id="GO:0005525">
    <property type="term" value="F:GTP binding"/>
    <property type="evidence" value="ECO:0007669"/>
    <property type="project" value="UniProtKB-KW"/>
</dbReference>
<keyword evidence="5" id="KW-0692">RNA repair</keyword>
<dbReference type="Proteomes" id="UP000522590">
    <property type="component" value="Unassembled WGS sequence"/>
</dbReference>
<dbReference type="Gene3D" id="3.90.1860.10">
    <property type="entry name" value="tRNA-splicing ligase RtcB"/>
    <property type="match status" value="1"/>
</dbReference>
<evidence type="ECO:0000313" key="13">
    <source>
        <dbReference type="Proteomes" id="UP000522590"/>
    </source>
</evidence>
<dbReference type="GO" id="GO:0030145">
    <property type="term" value="F:manganese ion binding"/>
    <property type="evidence" value="ECO:0007669"/>
    <property type="project" value="TreeGrafter"/>
</dbReference>
<evidence type="ECO:0000313" key="12">
    <source>
        <dbReference type="EMBL" id="NVN38051.1"/>
    </source>
</evidence>
<dbReference type="PANTHER" id="PTHR43749:SF2">
    <property type="entry name" value="RNA-SPLICING LIGASE RTCB"/>
    <property type="match status" value="1"/>
</dbReference>
<feature type="binding site" evidence="11">
    <location>
        <position position="234"/>
    </location>
    <ligand>
        <name>Mn(2+)</name>
        <dbReference type="ChEBI" id="CHEBI:29035"/>
        <label>2</label>
    </ligand>
</feature>
<accession>A0A850PAU4</accession>
<keyword evidence="6 10" id="KW-0342">GTP-binding</keyword>
<feature type="binding site" evidence="10">
    <location>
        <begin position="352"/>
        <end position="355"/>
    </location>
    <ligand>
        <name>GMP</name>
        <dbReference type="ChEBI" id="CHEBI:58115"/>
    </ligand>
</feature>
<evidence type="ECO:0000256" key="5">
    <source>
        <dbReference type="ARBA" id="ARBA00022800"/>
    </source>
</evidence>
<evidence type="ECO:0000256" key="3">
    <source>
        <dbReference type="ARBA" id="ARBA00022723"/>
    </source>
</evidence>
<dbReference type="SUPFAM" id="SSF103365">
    <property type="entry name" value="Hypothetical protein PH1602"/>
    <property type="match status" value="1"/>
</dbReference>
<comment type="cofactor">
    <cofactor evidence="11">
        <name>Mn(2+)</name>
        <dbReference type="ChEBI" id="CHEBI:29035"/>
    </cofactor>
    <text evidence="11">Binds 2 manganese ions per subunit.</text>
</comment>
<feature type="binding site" evidence="10">
    <location>
        <begin position="318"/>
        <end position="319"/>
    </location>
    <ligand>
        <name>GMP</name>
        <dbReference type="ChEBI" id="CHEBI:58115"/>
    </ligand>
</feature>
<keyword evidence="2" id="KW-0436">Ligase</keyword>
<evidence type="ECO:0000256" key="7">
    <source>
        <dbReference type="ARBA" id="ARBA00023211"/>
    </source>
</evidence>
<proteinExistence type="predicted"/>
<feature type="active site" description="GMP-histidine intermediate" evidence="9">
    <location>
        <position position="376"/>
    </location>
</feature>
<sequence length="470" mass="51406">MPHDSPAPITGTHLIDWGHRPGPGFADLLVRANTAREHGAGLADVRTLLAPELPPSPPVPLPLRAEGAVPLHVSIRAENADEENNLNKVMATMREVLRTPTVEAGAVMPDACPAGPLGTIPVGGIVAAHNAIHPGMHSADICCSVMRTDLGAVEPKMVLDAVSAMTHFGPCGRRDGNRFAVEEDLLEAFRANPFLRREKTLAATRTHMGTQGDGNHFLFVGRSRSTGRTVMVTHHGSRGPGAQLYKEGMEVAERYRQQLSPTTLQQNAWIPADSVDGRAYWDALQLVRRWTLANHTVLHHAISTAVQASVVERFWNEHNFVFERDGLFYHGKGATPAWGSYADDASGRVIIPLNMAEPVLIARGRDAAHALGFAPHGAGRNFTRTEHRRRMGAITPEAQLAAETKGLDIRFYCGKVDISELPSSYKRANTVVQQIGEYDLAEIEDYIDPFGCIMAGNMPYRSRRPRYRAT</sequence>
<dbReference type="EMBL" id="JABXXS010000040">
    <property type="protein sequence ID" value="NVN38051.1"/>
    <property type="molecule type" value="Genomic_DNA"/>
</dbReference>
<dbReference type="Pfam" id="PF01139">
    <property type="entry name" value="RtcB"/>
    <property type="match status" value="1"/>
</dbReference>
<dbReference type="GO" id="GO:0006396">
    <property type="term" value="P:RNA processing"/>
    <property type="evidence" value="ECO:0007669"/>
    <property type="project" value="InterPro"/>
</dbReference>
<feature type="binding site" evidence="10">
    <location>
        <begin position="376"/>
        <end position="379"/>
    </location>
    <ligand>
        <name>GMP</name>
        <dbReference type="ChEBI" id="CHEBI:58115"/>
    </ligand>
</feature>
<feature type="binding site" evidence="11">
    <location>
        <position position="318"/>
    </location>
    <ligand>
        <name>Mn(2+)</name>
        <dbReference type="ChEBI" id="CHEBI:29035"/>
        <label>2</label>
    </ligand>
</feature>
<dbReference type="GO" id="GO:0042245">
    <property type="term" value="P:RNA repair"/>
    <property type="evidence" value="ECO:0007669"/>
    <property type="project" value="UniProtKB-KW"/>
</dbReference>
<gene>
    <name evidence="12" type="ORF">HUK81_14100</name>
</gene>
<evidence type="ECO:0000256" key="11">
    <source>
        <dbReference type="PIRSR" id="PIRSR601233-3"/>
    </source>
</evidence>
<protein>
    <recommendedName>
        <fullName evidence="1">3'-phosphate/5'-hydroxy nucleic acid ligase</fullName>
        <ecNumber evidence="1">6.5.1.8</ecNumber>
    </recommendedName>
</protein>
<dbReference type="GO" id="GO:0003909">
    <property type="term" value="F:DNA ligase activity"/>
    <property type="evidence" value="ECO:0007669"/>
    <property type="project" value="TreeGrafter"/>
</dbReference>
<feature type="binding site" evidence="11">
    <location>
        <position position="216"/>
    </location>
    <ligand>
        <name>Mn(2+)</name>
        <dbReference type="ChEBI" id="CHEBI:29035"/>
        <label>1</label>
    </ligand>
</feature>
<dbReference type="InterPro" id="IPR052915">
    <property type="entry name" value="RtcB-like"/>
</dbReference>
<evidence type="ECO:0000256" key="9">
    <source>
        <dbReference type="PIRSR" id="PIRSR601233-1"/>
    </source>
</evidence>
<evidence type="ECO:0000256" key="10">
    <source>
        <dbReference type="PIRSR" id="PIRSR601233-2"/>
    </source>
</evidence>
<reference evidence="12 13" key="1">
    <citation type="submission" date="2020-06" db="EMBL/GenBank/DDBJ databases">
        <title>Description of novel acetic acid bacteria.</title>
        <authorList>
            <person name="Sombolestani A."/>
        </authorList>
    </citation>
    <scope>NUCLEOTIDE SEQUENCE [LARGE SCALE GENOMIC DNA]</scope>
    <source>
        <strain evidence="12 13">LMG 25</strain>
    </source>
</reference>
<dbReference type="InterPro" id="IPR001233">
    <property type="entry name" value="RtcB"/>
</dbReference>
<name>A0A850PAU4_9PROT</name>
<dbReference type="AlphaFoldDB" id="A0A850PAU4"/>
<evidence type="ECO:0000256" key="2">
    <source>
        <dbReference type="ARBA" id="ARBA00022598"/>
    </source>
</evidence>
<comment type="catalytic activity">
    <reaction evidence="8">
        <text>a 3'-end 3'-phospho-ribonucleotide-RNA + a 5'-end dephospho-ribonucleoside-RNA + GTP = a ribonucleotidyl-ribonucleotide-RNA + GMP + diphosphate</text>
        <dbReference type="Rhea" id="RHEA:68076"/>
        <dbReference type="Rhea" id="RHEA-COMP:10463"/>
        <dbReference type="Rhea" id="RHEA-COMP:13936"/>
        <dbReference type="Rhea" id="RHEA-COMP:17355"/>
        <dbReference type="ChEBI" id="CHEBI:33019"/>
        <dbReference type="ChEBI" id="CHEBI:37565"/>
        <dbReference type="ChEBI" id="CHEBI:58115"/>
        <dbReference type="ChEBI" id="CHEBI:83062"/>
        <dbReference type="ChEBI" id="CHEBI:138284"/>
        <dbReference type="ChEBI" id="CHEBI:173118"/>
        <dbReference type="EC" id="6.5.1.8"/>
    </reaction>
</comment>
<dbReference type="PANTHER" id="PTHR43749">
    <property type="entry name" value="RNA-SPLICING LIGASE RTCB"/>
    <property type="match status" value="1"/>
</dbReference>
<keyword evidence="7 11" id="KW-0464">Manganese</keyword>
<evidence type="ECO:0000256" key="6">
    <source>
        <dbReference type="ARBA" id="ARBA00023134"/>
    </source>
</evidence>
<dbReference type="GO" id="GO:0006281">
    <property type="term" value="P:DNA repair"/>
    <property type="evidence" value="ECO:0007669"/>
    <property type="project" value="TreeGrafter"/>
</dbReference>
<dbReference type="GO" id="GO:0170057">
    <property type="term" value="F:RNA ligase (GTP) activity"/>
    <property type="evidence" value="ECO:0007669"/>
    <property type="project" value="UniProtKB-EC"/>
</dbReference>
<dbReference type="InterPro" id="IPR036025">
    <property type="entry name" value="RtcB-like_sf"/>
</dbReference>
<keyword evidence="3 11" id="KW-0479">Metal-binding</keyword>
<evidence type="ECO:0000256" key="4">
    <source>
        <dbReference type="ARBA" id="ARBA00022741"/>
    </source>
</evidence>
<evidence type="ECO:0000256" key="8">
    <source>
        <dbReference type="ARBA" id="ARBA00047746"/>
    </source>
</evidence>
<comment type="caution">
    <text evidence="12">The sequence shown here is derived from an EMBL/GenBank/DDBJ whole genome shotgun (WGS) entry which is preliminary data.</text>
</comment>
<evidence type="ECO:0000256" key="1">
    <source>
        <dbReference type="ARBA" id="ARBA00012726"/>
    </source>
</evidence>
<dbReference type="EC" id="6.5.1.8" evidence="1"/>